<protein>
    <submittedName>
        <fullName evidence="2">Uncharacterized protein</fullName>
    </submittedName>
</protein>
<sequence length="120" mass="13171">MSDTKQIEDVHLCSGCKTTNPAVAFGTKGNGTRTKTCLVCTHRTQSAKQRQKDAGNNENAAPDFDAEEEDAGHGLGILPLHDFLDALTQEDDNLKLEARVDIYFGITPSARRRARGFHLE</sequence>
<keyword evidence="3" id="KW-1185">Reference proteome</keyword>
<accession>A0AAD7BGU5</accession>
<evidence type="ECO:0000313" key="3">
    <source>
        <dbReference type="Proteomes" id="UP001221757"/>
    </source>
</evidence>
<organism evidence="2 3">
    <name type="scientific">Mycena rosella</name>
    <name type="common">Pink bonnet</name>
    <name type="synonym">Agaricus rosellus</name>
    <dbReference type="NCBI Taxonomy" id="1033263"/>
    <lineage>
        <taxon>Eukaryota</taxon>
        <taxon>Fungi</taxon>
        <taxon>Dikarya</taxon>
        <taxon>Basidiomycota</taxon>
        <taxon>Agaricomycotina</taxon>
        <taxon>Agaricomycetes</taxon>
        <taxon>Agaricomycetidae</taxon>
        <taxon>Agaricales</taxon>
        <taxon>Marasmiineae</taxon>
        <taxon>Mycenaceae</taxon>
        <taxon>Mycena</taxon>
    </lineage>
</organism>
<dbReference type="EMBL" id="JARKIE010000685">
    <property type="protein sequence ID" value="KAJ7620807.1"/>
    <property type="molecule type" value="Genomic_DNA"/>
</dbReference>
<evidence type="ECO:0000256" key="1">
    <source>
        <dbReference type="SAM" id="MobiDB-lite"/>
    </source>
</evidence>
<comment type="caution">
    <text evidence="2">The sequence shown here is derived from an EMBL/GenBank/DDBJ whole genome shotgun (WGS) entry which is preliminary data.</text>
</comment>
<proteinExistence type="predicted"/>
<gene>
    <name evidence="2" type="ORF">B0H17DRAFT_1219471</name>
</gene>
<reference evidence="2" key="1">
    <citation type="submission" date="2023-03" db="EMBL/GenBank/DDBJ databases">
        <title>Massive genome expansion in bonnet fungi (Mycena s.s.) driven by repeated elements and novel gene families across ecological guilds.</title>
        <authorList>
            <consortium name="Lawrence Berkeley National Laboratory"/>
            <person name="Harder C.B."/>
            <person name="Miyauchi S."/>
            <person name="Viragh M."/>
            <person name="Kuo A."/>
            <person name="Thoen E."/>
            <person name="Andreopoulos B."/>
            <person name="Lu D."/>
            <person name="Skrede I."/>
            <person name="Drula E."/>
            <person name="Henrissat B."/>
            <person name="Morin E."/>
            <person name="Kohler A."/>
            <person name="Barry K."/>
            <person name="LaButti K."/>
            <person name="Morin E."/>
            <person name="Salamov A."/>
            <person name="Lipzen A."/>
            <person name="Mereny Z."/>
            <person name="Hegedus B."/>
            <person name="Baldrian P."/>
            <person name="Stursova M."/>
            <person name="Weitz H."/>
            <person name="Taylor A."/>
            <person name="Grigoriev I.V."/>
            <person name="Nagy L.G."/>
            <person name="Martin F."/>
            <person name="Kauserud H."/>
        </authorList>
    </citation>
    <scope>NUCLEOTIDE SEQUENCE</scope>
    <source>
        <strain evidence="2">CBHHK067</strain>
    </source>
</reference>
<dbReference type="Proteomes" id="UP001221757">
    <property type="component" value="Unassembled WGS sequence"/>
</dbReference>
<name>A0AAD7BGU5_MYCRO</name>
<feature type="region of interest" description="Disordered" evidence="1">
    <location>
        <begin position="45"/>
        <end position="66"/>
    </location>
</feature>
<evidence type="ECO:0000313" key="2">
    <source>
        <dbReference type="EMBL" id="KAJ7620807.1"/>
    </source>
</evidence>
<dbReference type="AlphaFoldDB" id="A0AAD7BGU5"/>